<evidence type="ECO:0000313" key="2">
    <source>
        <dbReference type="EMBL" id="CAG8480849.1"/>
    </source>
</evidence>
<accession>A0A9N8WEQ9</accession>
<comment type="caution">
    <text evidence="2">The sequence shown here is derived from an EMBL/GenBank/DDBJ whole genome shotgun (WGS) entry which is preliminary data.</text>
</comment>
<evidence type="ECO:0000256" key="1">
    <source>
        <dbReference type="SAM" id="MobiDB-lite"/>
    </source>
</evidence>
<organism evidence="2 3">
    <name type="scientific">Ambispora gerdemannii</name>
    <dbReference type="NCBI Taxonomy" id="144530"/>
    <lineage>
        <taxon>Eukaryota</taxon>
        <taxon>Fungi</taxon>
        <taxon>Fungi incertae sedis</taxon>
        <taxon>Mucoromycota</taxon>
        <taxon>Glomeromycotina</taxon>
        <taxon>Glomeromycetes</taxon>
        <taxon>Archaeosporales</taxon>
        <taxon>Ambisporaceae</taxon>
        <taxon>Ambispora</taxon>
    </lineage>
</organism>
<protein>
    <submittedName>
        <fullName evidence="2">12855_t:CDS:1</fullName>
    </submittedName>
</protein>
<dbReference type="EMBL" id="CAJVPL010000303">
    <property type="protein sequence ID" value="CAG8480849.1"/>
    <property type="molecule type" value="Genomic_DNA"/>
</dbReference>
<evidence type="ECO:0000313" key="3">
    <source>
        <dbReference type="Proteomes" id="UP000789831"/>
    </source>
</evidence>
<dbReference type="Proteomes" id="UP000789831">
    <property type="component" value="Unassembled WGS sequence"/>
</dbReference>
<keyword evidence="3" id="KW-1185">Reference proteome</keyword>
<proteinExistence type="predicted"/>
<feature type="region of interest" description="Disordered" evidence="1">
    <location>
        <begin position="85"/>
        <end position="105"/>
    </location>
</feature>
<dbReference type="AlphaFoldDB" id="A0A9N8WEQ9"/>
<reference evidence="2" key="1">
    <citation type="submission" date="2021-06" db="EMBL/GenBank/DDBJ databases">
        <authorList>
            <person name="Kallberg Y."/>
            <person name="Tangrot J."/>
            <person name="Rosling A."/>
        </authorList>
    </citation>
    <scope>NUCLEOTIDE SEQUENCE</scope>
    <source>
        <strain evidence="2">MT106</strain>
    </source>
</reference>
<gene>
    <name evidence="2" type="ORF">AGERDE_LOCUS3224</name>
</gene>
<sequence length="115" mass="13353">MKSEKQKITQDLSYKQNNKYSPYPEQNNNTCLPYSRRNSNASPQYPEQYGSDLSVGSYIFAPPLENFVRNMMPIFATEYTMEPESYYETTSNSSPPQKKISQNSTLDCNIDSRFF</sequence>
<feature type="compositionally biased region" description="Polar residues" evidence="1">
    <location>
        <begin position="9"/>
        <end position="45"/>
    </location>
</feature>
<name>A0A9N8WEQ9_9GLOM</name>
<feature type="region of interest" description="Disordered" evidence="1">
    <location>
        <begin position="1"/>
        <end position="48"/>
    </location>
</feature>
<feature type="compositionally biased region" description="Polar residues" evidence="1">
    <location>
        <begin position="87"/>
        <end position="105"/>
    </location>
</feature>